<organism evidence="2 3">
    <name type="scientific">Candidatus Terrybacteria bacterium RIFCSPHIGHO2_01_FULL_48_17</name>
    <dbReference type="NCBI Taxonomy" id="1802362"/>
    <lineage>
        <taxon>Bacteria</taxon>
        <taxon>Candidatus Terryibacteriota</taxon>
    </lineage>
</organism>
<proteinExistence type="predicted"/>
<evidence type="ECO:0000313" key="3">
    <source>
        <dbReference type="Proteomes" id="UP000177629"/>
    </source>
</evidence>
<gene>
    <name evidence="2" type="ORF">A2806_01990</name>
</gene>
<dbReference type="STRING" id="1802362.A2806_01990"/>
<keyword evidence="1" id="KW-1133">Transmembrane helix</keyword>
<keyword evidence="1" id="KW-0472">Membrane</keyword>
<dbReference type="Proteomes" id="UP000177629">
    <property type="component" value="Unassembled WGS sequence"/>
</dbReference>
<name>A0A1G2PL80_9BACT</name>
<reference evidence="2 3" key="1">
    <citation type="journal article" date="2016" name="Nat. Commun.">
        <title>Thousands of microbial genomes shed light on interconnected biogeochemical processes in an aquifer system.</title>
        <authorList>
            <person name="Anantharaman K."/>
            <person name="Brown C.T."/>
            <person name="Hug L.A."/>
            <person name="Sharon I."/>
            <person name="Castelle C.J."/>
            <person name="Probst A.J."/>
            <person name="Thomas B.C."/>
            <person name="Singh A."/>
            <person name="Wilkins M.J."/>
            <person name="Karaoz U."/>
            <person name="Brodie E.L."/>
            <person name="Williams K.H."/>
            <person name="Hubbard S.S."/>
            <person name="Banfield J.F."/>
        </authorList>
    </citation>
    <scope>NUCLEOTIDE SEQUENCE [LARGE SCALE GENOMIC DNA]</scope>
</reference>
<dbReference type="EMBL" id="MHSS01000001">
    <property type="protein sequence ID" value="OHA49084.1"/>
    <property type="molecule type" value="Genomic_DNA"/>
</dbReference>
<sequence>MRFVLLFYAAVILCGVVVVGVLLWSPGKGSPYQQTTLQEMADSLVQFRTLQHDRDDIIKGEFRMWPRRGIAVVIPVTLADISISRYTVKDLQKDTLVISSTCKFEATAEASSSMSIVRAKETLSLPAEYTFRFTGNIPCEQQEELLALAQGNEVMIEGRVLEVRTQRIMLPDPDKPITRPGVGLEEIVYILVDKIESVQFLQPRS</sequence>
<protein>
    <submittedName>
        <fullName evidence="2">Uncharacterized protein</fullName>
    </submittedName>
</protein>
<evidence type="ECO:0000313" key="2">
    <source>
        <dbReference type="EMBL" id="OHA49084.1"/>
    </source>
</evidence>
<dbReference type="AlphaFoldDB" id="A0A1G2PL80"/>
<evidence type="ECO:0000256" key="1">
    <source>
        <dbReference type="SAM" id="Phobius"/>
    </source>
</evidence>
<feature type="transmembrane region" description="Helical" evidence="1">
    <location>
        <begin position="6"/>
        <end position="24"/>
    </location>
</feature>
<comment type="caution">
    <text evidence="2">The sequence shown here is derived from an EMBL/GenBank/DDBJ whole genome shotgun (WGS) entry which is preliminary data.</text>
</comment>
<accession>A0A1G2PL80</accession>
<keyword evidence="1" id="KW-0812">Transmembrane</keyword>